<gene>
    <name evidence="1" type="ORF">I4F81_003132</name>
</gene>
<comment type="caution">
    <text evidence="1">The sequence shown here is derived from an EMBL/GenBank/DDBJ whole genome shotgun (WGS) entry which is preliminary data.</text>
</comment>
<keyword evidence="2" id="KW-1185">Reference proteome</keyword>
<accession>A0ACC3BS82</accession>
<dbReference type="Proteomes" id="UP000798662">
    <property type="component" value="Chromosome 1"/>
</dbReference>
<proteinExistence type="predicted"/>
<name>A0ACC3BS82_PYRYE</name>
<organism evidence="1 2">
    <name type="scientific">Pyropia yezoensis</name>
    <name type="common">Susabi-nori</name>
    <name type="synonym">Porphyra yezoensis</name>
    <dbReference type="NCBI Taxonomy" id="2788"/>
    <lineage>
        <taxon>Eukaryota</taxon>
        <taxon>Rhodophyta</taxon>
        <taxon>Bangiophyceae</taxon>
        <taxon>Bangiales</taxon>
        <taxon>Bangiaceae</taxon>
        <taxon>Pyropia</taxon>
    </lineage>
</organism>
<evidence type="ECO:0000313" key="2">
    <source>
        <dbReference type="Proteomes" id="UP000798662"/>
    </source>
</evidence>
<sequence length="673" mass="72205">MLNNIAGLTGGSDFGRCPFRAACLWEEFLLPREHLVEREDRSSDVVAGQWELAVMTVANWAAVGSGGLVTFREGEAMIRCSSCKRLIPFSSERVEGSGVVFCRDAFCNRADRPVQLLVNISDTAMTEALNACRRLSGGVRCYQLLRGLQIKLQAPVLHCTGSIAQLLVYFILACLPEDNAVAARQVISAITAKGKVESLYLREFREAVAAAVACHAIFAEDLDSALFGMLQIVQLLNAAWRASLSDPTDVDRSGAAAIARLAAMVLGPLYLNLKPLDPVKKDAKVTTLYMHAALAHVRHSVSTQRGGPAVVTDDNMEGHLRGVGRFIYNNANNASQAALFADLAAVQDASVGFVTARSHPSSLVYTKQMRICKCWTSLSPGGDKDFSALRKVAVDAPELSVLNGGAEDILDVNLPLHQRTDANGQRRTESNGKPVLGKNETLRRGLRFRQRVLDACHCGKLGGKKSRLVDFLVQKRTLAAAALQAAASAPRGSGAVQAPAQRAAGRGPLHAPRFAGSGAASDKSHGDTCSGTSASSEGAISTDRGPVGGPAAGCKGPQQPKMNARSRVIAAVAAHVPPRWALGLVLPKAVGRAAGGRWNEEAPTVPSSFRERDAELRKQIAVMRLFLKRTQTYAFVSWTVAEKVAWEDVLEAVRRILDRLVAVRTEVVLSRRV</sequence>
<reference evidence="1" key="1">
    <citation type="submission" date="2019-11" db="EMBL/GenBank/DDBJ databases">
        <title>Nori genome reveals adaptations in red seaweeds to the harsh intertidal environment.</title>
        <authorList>
            <person name="Wang D."/>
            <person name="Mao Y."/>
        </authorList>
    </citation>
    <scope>NUCLEOTIDE SEQUENCE</scope>
    <source>
        <tissue evidence="1">Gametophyte</tissue>
    </source>
</reference>
<dbReference type="EMBL" id="CM020618">
    <property type="protein sequence ID" value="KAK1860544.1"/>
    <property type="molecule type" value="Genomic_DNA"/>
</dbReference>
<evidence type="ECO:0000313" key="1">
    <source>
        <dbReference type="EMBL" id="KAK1860544.1"/>
    </source>
</evidence>
<protein>
    <submittedName>
        <fullName evidence="1">Uncharacterized protein</fullName>
    </submittedName>
</protein>